<keyword evidence="8" id="KW-1185">Reference proteome</keyword>
<evidence type="ECO:0000256" key="3">
    <source>
        <dbReference type="ARBA" id="ARBA00013194"/>
    </source>
</evidence>
<organism evidence="7 8">
    <name type="scientific">Pseudomonas mangiferae</name>
    <dbReference type="NCBI Taxonomy" id="2593654"/>
    <lineage>
        <taxon>Bacteria</taxon>
        <taxon>Pseudomonadati</taxon>
        <taxon>Pseudomonadota</taxon>
        <taxon>Gammaproteobacteria</taxon>
        <taxon>Pseudomonadales</taxon>
        <taxon>Pseudomonadaceae</taxon>
        <taxon>Pseudomonas</taxon>
    </lineage>
</organism>
<dbReference type="Proteomes" id="UP000315235">
    <property type="component" value="Unassembled WGS sequence"/>
</dbReference>
<dbReference type="Pfam" id="PF13616">
    <property type="entry name" value="Rotamase_3"/>
    <property type="match status" value="1"/>
</dbReference>
<evidence type="ECO:0000256" key="2">
    <source>
        <dbReference type="ARBA" id="ARBA00007656"/>
    </source>
</evidence>
<dbReference type="InterPro" id="IPR000297">
    <property type="entry name" value="PPIase_PpiC"/>
</dbReference>
<dbReference type="PROSITE" id="PS50198">
    <property type="entry name" value="PPIC_PPIASE_2"/>
    <property type="match status" value="1"/>
</dbReference>
<dbReference type="PANTHER" id="PTHR47245:SF2">
    <property type="entry name" value="PEPTIDYL-PROLYL CIS-TRANS ISOMERASE HP_0175-RELATED"/>
    <property type="match status" value="1"/>
</dbReference>
<dbReference type="GO" id="GO:0003755">
    <property type="term" value="F:peptidyl-prolyl cis-trans isomerase activity"/>
    <property type="evidence" value="ECO:0007669"/>
    <property type="project" value="UniProtKB-KW"/>
</dbReference>
<proteinExistence type="inferred from homology"/>
<reference evidence="7 8" key="1">
    <citation type="submission" date="2019-07" db="EMBL/GenBank/DDBJ databases">
        <title>Pseudomonas mangiferae sp. nov., isolated from bark of mango tree in Thailand.</title>
        <authorList>
            <person name="Srisuk N."/>
            <person name="Anurat P."/>
        </authorList>
    </citation>
    <scope>NUCLEOTIDE SEQUENCE [LARGE SCALE GENOMIC DNA]</scope>
    <source>
        <strain evidence="7 8">DMKU_BBB3-04</strain>
    </source>
</reference>
<dbReference type="AlphaFoldDB" id="A0A553GX69"/>
<evidence type="ECO:0000313" key="7">
    <source>
        <dbReference type="EMBL" id="TRX74094.1"/>
    </source>
</evidence>
<feature type="domain" description="PpiC" evidence="6">
    <location>
        <begin position="121"/>
        <end position="221"/>
    </location>
</feature>
<comment type="catalytic activity">
    <reaction evidence="1">
        <text>[protein]-peptidylproline (omega=180) = [protein]-peptidylproline (omega=0)</text>
        <dbReference type="Rhea" id="RHEA:16237"/>
        <dbReference type="Rhea" id="RHEA-COMP:10747"/>
        <dbReference type="Rhea" id="RHEA-COMP:10748"/>
        <dbReference type="ChEBI" id="CHEBI:83833"/>
        <dbReference type="ChEBI" id="CHEBI:83834"/>
        <dbReference type="EC" id="5.2.1.8"/>
    </reaction>
</comment>
<gene>
    <name evidence="7" type="ORF">FM069_15230</name>
</gene>
<dbReference type="Gene3D" id="3.10.50.40">
    <property type="match status" value="1"/>
</dbReference>
<dbReference type="InterPro" id="IPR046357">
    <property type="entry name" value="PPIase_dom_sf"/>
</dbReference>
<evidence type="ECO:0000256" key="4">
    <source>
        <dbReference type="ARBA" id="ARBA00023110"/>
    </source>
</evidence>
<keyword evidence="5" id="KW-0413">Isomerase</keyword>
<comment type="caution">
    <text evidence="7">The sequence shown here is derived from an EMBL/GenBank/DDBJ whole genome shotgun (WGS) entry which is preliminary data.</text>
</comment>
<accession>A0A553GX69</accession>
<sequence>MVNVYADEAIISSSSATVTKEEYQQLLDVMFTPEQRADIFANERKLRELLADVYVSKVLANQAKAQGLDKTKEFKLRQEYDTERLLSQSMLEKAVDEVKKPNFETAAREKYLANKEQFKVPEQVHAEHILIATGNVRDENEAKARAEDVYKKALKTPEAFKKLAQEYSDDPSVKNNSGDLGFFSKDKMVKPFADAAFTLKAGQISSPVKTQFGYHIIHLVEKKAAGQQTFDEVKEPLIEQAKADFMGDIRRQKVESIRAASDVKFNPDALRTFIEKNVEKK</sequence>
<dbReference type="OrthoDB" id="5706698at2"/>
<name>A0A553GX69_9PSED</name>
<dbReference type="EMBL" id="VJOY01000010">
    <property type="protein sequence ID" value="TRX74094.1"/>
    <property type="molecule type" value="Genomic_DNA"/>
</dbReference>
<dbReference type="PANTHER" id="PTHR47245">
    <property type="entry name" value="PEPTIDYLPROLYL ISOMERASE"/>
    <property type="match status" value="1"/>
</dbReference>
<keyword evidence="4 5" id="KW-0697">Rotamase</keyword>
<evidence type="ECO:0000313" key="8">
    <source>
        <dbReference type="Proteomes" id="UP000315235"/>
    </source>
</evidence>
<dbReference type="RefSeq" id="WP_143489220.1">
    <property type="nucleotide sequence ID" value="NZ_VJOY01000010.1"/>
</dbReference>
<protein>
    <recommendedName>
        <fullName evidence="3">peptidylprolyl isomerase</fullName>
        <ecNumber evidence="3">5.2.1.8</ecNumber>
    </recommendedName>
</protein>
<evidence type="ECO:0000259" key="6">
    <source>
        <dbReference type="PROSITE" id="PS50198"/>
    </source>
</evidence>
<dbReference type="InterPro" id="IPR050245">
    <property type="entry name" value="PrsA_foldase"/>
</dbReference>
<dbReference type="SUPFAM" id="SSF54534">
    <property type="entry name" value="FKBP-like"/>
    <property type="match status" value="1"/>
</dbReference>
<comment type="similarity">
    <text evidence="2">Belongs to the PpiC/parvulin rotamase family.</text>
</comment>
<dbReference type="EC" id="5.2.1.8" evidence="3"/>
<evidence type="ECO:0000256" key="1">
    <source>
        <dbReference type="ARBA" id="ARBA00000971"/>
    </source>
</evidence>
<evidence type="ECO:0000256" key="5">
    <source>
        <dbReference type="PROSITE-ProRule" id="PRU00278"/>
    </source>
</evidence>